<evidence type="ECO:0000313" key="2">
    <source>
        <dbReference type="Proteomes" id="UP001346869"/>
    </source>
</evidence>
<dbReference type="PANTHER" id="PTHR47018">
    <property type="entry name" value="CXC DOMAIN-CONTAINING PROTEIN-RELATED"/>
    <property type="match status" value="1"/>
</dbReference>
<protein>
    <submittedName>
        <fullName evidence="1">Uncharacterized protein</fullName>
    </submittedName>
</protein>
<accession>A0AAN8ANI9</accession>
<evidence type="ECO:0000313" key="1">
    <source>
        <dbReference type="EMBL" id="KAK5861552.1"/>
    </source>
</evidence>
<gene>
    <name evidence="1" type="ORF">PBY51_022941</name>
</gene>
<reference evidence="1 2" key="1">
    <citation type="journal article" date="2023" name="Genes (Basel)">
        <title>Chromosome-Level Genome Assembly and Circadian Gene Repertoire of the Patagonia Blennie Eleginops maclovinus-The Closest Ancestral Proxy of Antarctic Cryonotothenioids.</title>
        <authorList>
            <person name="Cheng C.C."/>
            <person name="Rivera-Colon A.G."/>
            <person name="Minhas B.F."/>
            <person name="Wilson L."/>
            <person name="Rayamajhi N."/>
            <person name="Vargas-Chacoff L."/>
            <person name="Catchen J.M."/>
        </authorList>
    </citation>
    <scope>NUCLEOTIDE SEQUENCE [LARGE SCALE GENOMIC DNA]</scope>
    <source>
        <strain evidence="1">JMC-PN-2008</strain>
    </source>
</reference>
<dbReference type="AlphaFoldDB" id="A0AAN8ANI9"/>
<dbReference type="EMBL" id="JAUZQC010000013">
    <property type="protein sequence ID" value="KAK5861552.1"/>
    <property type="molecule type" value="Genomic_DNA"/>
</dbReference>
<comment type="caution">
    <text evidence="1">The sequence shown here is derived from an EMBL/GenBank/DDBJ whole genome shotgun (WGS) entry which is preliminary data.</text>
</comment>
<organism evidence="1 2">
    <name type="scientific">Eleginops maclovinus</name>
    <name type="common">Patagonian blennie</name>
    <name type="synonym">Eleginus maclovinus</name>
    <dbReference type="NCBI Taxonomy" id="56733"/>
    <lineage>
        <taxon>Eukaryota</taxon>
        <taxon>Metazoa</taxon>
        <taxon>Chordata</taxon>
        <taxon>Craniata</taxon>
        <taxon>Vertebrata</taxon>
        <taxon>Euteleostomi</taxon>
        <taxon>Actinopterygii</taxon>
        <taxon>Neopterygii</taxon>
        <taxon>Teleostei</taxon>
        <taxon>Neoteleostei</taxon>
        <taxon>Acanthomorphata</taxon>
        <taxon>Eupercaria</taxon>
        <taxon>Perciformes</taxon>
        <taxon>Notothenioidei</taxon>
        <taxon>Eleginopidae</taxon>
        <taxon>Eleginops</taxon>
    </lineage>
</organism>
<proteinExistence type="predicted"/>
<reference evidence="1 2" key="2">
    <citation type="journal article" date="2023" name="Mol. Biol. Evol.">
        <title>Genomics of Secondarily Temperate Adaptation in the Only Non-Antarctic Icefish.</title>
        <authorList>
            <person name="Rivera-Colon A.G."/>
            <person name="Rayamajhi N."/>
            <person name="Minhas B.F."/>
            <person name="Madrigal G."/>
            <person name="Bilyk K.T."/>
            <person name="Yoon V."/>
            <person name="Hune M."/>
            <person name="Gregory S."/>
            <person name="Cheng C.H.C."/>
            <person name="Catchen J.M."/>
        </authorList>
    </citation>
    <scope>NUCLEOTIDE SEQUENCE [LARGE SCALE GENOMIC DNA]</scope>
    <source>
        <strain evidence="1">JMC-PN-2008</strain>
    </source>
</reference>
<sequence>MADSSPAPAKWQTDWSKCCLCQKETQEVLKAPPTRYSSDQDGYSMISMNIPLFYEINDLPIILDPARLDEGGGIDETLRQNKAMYHQSCRLLFNNTKLDRAKKRRAQNSNRGDCQTKMRRAHEGQKSPLACFLCNTEAPASELRQVMTMQLNQRLNECAKALNDGKLLAALSGGDAIAQELKYHVTCLTNLYNRERAFLRTIKRQAREQTHEHNAYPQAFSELVIYIVETKSCSEGLSVFRLADLVNLYQQRLEQLGVETTVNATRLKDRLLAEVPELEAHKQGKNILLAFKCDVGSALSQACEYKDAMILGKAAKILRAQMLNHKASLDGTFHDICIEEAVPSSLLQFVGMIEHGADIKSQLSFGASKTDLAIAQLLQ</sequence>
<name>A0AAN8ANI9_ELEMC</name>
<dbReference type="PANTHER" id="PTHR47018:SF1">
    <property type="entry name" value="TESMIN_TSO1-LIKE CXC DOMAIN-CONTAINING PROTEIN"/>
    <property type="match status" value="1"/>
</dbReference>
<dbReference type="Proteomes" id="UP001346869">
    <property type="component" value="Unassembled WGS sequence"/>
</dbReference>
<keyword evidence="2" id="KW-1185">Reference proteome</keyword>